<proteinExistence type="predicted"/>
<feature type="region of interest" description="Disordered" evidence="1">
    <location>
        <begin position="48"/>
        <end position="74"/>
    </location>
</feature>
<keyword evidence="3" id="KW-1185">Reference proteome</keyword>
<sequence>MPGSTESLGKQVVVTEDGLPQPASISCNYASDFCSGQRGVIKACRYDQGPSSSDCDRSTIKMGHSWQQQKEYKA</sequence>
<dbReference type="AlphaFoldDB" id="A0A091CKP6"/>
<reference evidence="2 3" key="1">
    <citation type="submission" date="2013-11" db="EMBL/GenBank/DDBJ databases">
        <title>The Damaraland mole rat (Fukomys damarensis) genome and evolution of African mole rats.</title>
        <authorList>
            <person name="Gladyshev V.N."/>
            <person name="Fang X."/>
        </authorList>
    </citation>
    <scope>NUCLEOTIDE SEQUENCE [LARGE SCALE GENOMIC DNA]</scope>
    <source>
        <tissue evidence="2">Liver</tissue>
    </source>
</reference>
<name>A0A091CKP6_FUKDA</name>
<evidence type="ECO:0000313" key="2">
    <source>
        <dbReference type="EMBL" id="KFO19224.1"/>
    </source>
</evidence>
<dbReference type="EMBL" id="KN125162">
    <property type="protein sequence ID" value="KFO19224.1"/>
    <property type="molecule type" value="Genomic_DNA"/>
</dbReference>
<dbReference type="Proteomes" id="UP000028990">
    <property type="component" value="Unassembled WGS sequence"/>
</dbReference>
<accession>A0A091CKP6</accession>
<evidence type="ECO:0000256" key="1">
    <source>
        <dbReference type="SAM" id="MobiDB-lite"/>
    </source>
</evidence>
<feature type="compositionally biased region" description="Polar residues" evidence="1">
    <location>
        <begin position="65"/>
        <end position="74"/>
    </location>
</feature>
<evidence type="ECO:0000313" key="3">
    <source>
        <dbReference type="Proteomes" id="UP000028990"/>
    </source>
</evidence>
<organism evidence="2 3">
    <name type="scientific">Fukomys damarensis</name>
    <name type="common">Damaraland mole rat</name>
    <name type="synonym">Cryptomys damarensis</name>
    <dbReference type="NCBI Taxonomy" id="885580"/>
    <lineage>
        <taxon>Eukaryota</taxon>
        <taxon>Metazoa</taxon>
        <taxon>Chordata</taxon>
        <taxon>Craniata</taxon>
        <taxon>Vertebrata</taxon>
        <taxon>Euteleostomi</taxon>
        <taxon>Mammalia</taxon>
        <taxon>Eutheria</taxon>
        <taxon>Euarchontoglires</taxon>
        <taxon>Glires</taxon>
        <taxon>Rodentia</taxon>
        <taxon>Hystricomorpha</taxon>
        <taxon>Bathyergidae</taxon>
        <taxon>Fukomys</taxon>
    </lineage>
</organism>
<protein>
    <submittedName>
        <fullName evidence="2">Uncharacterized protein</fullName>
    </submittedName>
</protein>
<gene>
    <name evidence="2" type="ORF">H920_19418</name>
</gene>